<evidence type="ECO:0000256" key="1">
    <source>
        <dbReference type="SAM" id="MobiDB-lite"/>
    </source>
</evidence>
<dbReference type="AlphaFoldDB" id="A0A0B7F6Y8"/>
<dbReference type="EMBL" id="LN679100">
    <property type="protein sequence ID" value="CEL51987.1"/>
    <property type="molecule type" value="Genomic_DNA"/>
</dbReference>
<feature type="transmembrane region" description="Helical" evidence="2">
    <location>
        <begin position="182"/>
        <end position="202"/>
    </location>
</feature>
<dbReference type="Proteomes" id="UP000059188">
    <property type="component" value="Unassembled WGS sequence"/>
</dbReference>
<feature type="compositionally biased region" description="Polar residues" evidence="1">
    <location>
        <begin position="496"/>
        <end position="505"/>
    </location>
</feature>
<feature type="region of interest" description="Disordered" evidence="1">
    <location>
        <begin position="350"/>
        <end position="505"/>
    </location>
</feature>
<evidence type="ECO:0000313" key="3">
    <source>
        <dbReference type="EMBL" id="CEL51987.1"/>
    </source>
</evidence>
<keyword evidence="4" id="KW-1185">Reference proteome</keyword>
<organism evidence="3 4">
    <name type="scientific">Thanatephorus cucumeris (strain AG1-IB / isolate 7/3/14)</name>
    <name type="common">Lettuce bottom rot fungus</name>
    <name type="synonym">Rhizoctonia solani</name>
    <dbReference type="NCBI Taxonomy" id="1108050"/>
    <lineage>
        <taxon>Eukaryota</taxon>
        <taxon>Fungi</taxon>
        <taxon>Dikarya</taxon>
        <taxon>Basidiomycota</taxon>
        <taxon>Agaricomycotina</taxon>
        <taxon>Agaricomycetes</taxon>
        <taxon>Cantharellales</taxon>
        <taxon>Ceratobasidiaceae</taxon>
        <taxon>Rhizoctonia</taxon>
        <taxon>Rhizoctonia solani AG-1</taxon>
    </lineage>
</organism>
<dbReference type="PANTHER" id="PTHR38848:SF3">
    <property type="entry name" value="G-PROTEIN COUPLED RECEPTORS FAMILY 3 PROFILE DOMAIN-CONTAINING PROTEIN"/>
    <property type="match status" value="1"/>
</dbReference>
<proteinExistence type="predicted"/>
<feature type="transmembrane region" description="Helical" evidence="2">
    <location>
        <begin position="98"/>
        <end position="118"/>
    </location>
</feature>
<gene>
    <name evidence="3" type="ORF">RSOLAG1IB_00524</name>
</gene>
<evidence type="ECO:0000256" key="2">
    <source>
        <dbReference type="SAM" id="Phobius"/>
    </source>
</evidence>
<accession>A0A0B7F6Y8</accession>
<feature type="compositionally biased region" description="Low complexity" evidence="1">
    <location>
        <begin position="301"/>
        <end position="315"/>
    </location>
</feature>
<feature type="region of interest" description="Disordered" evidence="1">
    <location>
        <begin position="272"/>
        <end position="337"/>
    </location>
</feature>
<protein>
    <recommendedName>
        <fullName evidence="5">Transmembrane protein</fullName>
    </recommendedName>
</protein>
<feature type="compositionally biased region" description="Basic residues" evidence="1">
    <location>
        <begin position="409"/>
        <end position="421"/>
    </location>
</feature>
<feature type="transmembrane region" description="Helical" evidence="2">
    <location>
        <begin position="63"/>
        <end position="86"/>
    </location>
</feature>
<feature type="transmembrane region" description="Helical" evidence="2">
    <location>
        <begin position="138"/>
        <end position="162"/>
    </location>
</feature>
<feature type="compositionally biased region" description="Basic and acidic residues" evidence="1">
    <location>
        <begin position="373"/>
        <end position="382"/>
    </location>
</feature>
<evidence type="ECO:0008006" key="5">
    <source>
        <dbReference type="Google" id="ProtNLM"/>
    </source>
</evidence>
<keyword evidence="2" id="KW-1133">Transmembrane helix</keyword>
<keyword evidence="2" id="KW-0472">Membrane</keyword>
<feature type="transmembrane region" description="Helical" evidence="2">
    <location>
        <begin position="214"/>
        <end position="238"/>
    </location>
</feature>
<feature type="transmembrane region" description="Helical" evidence="2">
    <location>
        <begin position="20"/>
        <end position="42"/>
    </location>
</feature>
<reference evidence="3 4" key="1">
    <citation type="submission" date="2014-11" db="EMBL/GenBank/DDBJ databases">
        <authorList>
            <person name="Wibberg Daniel"/>
        </authorList>
    </citation>
    <scope>NUCLEOTIDE SEQUENCE [LARGE SCALE GENOMIC DNA]</scope>
    <source>
        <strain evidence="3">Rhizoctonia solani AG1-IB 7/3/14</strain>
    </source>
</reference>
<evidence type="ECO:0000313" key="4">
    <source>
        <dbReference type="Proteomes" id="UP000059188"/>
    </source>
</evidence>
<feature type="compositionally biased region" description="Polar residues" evidence="1">
    <location>
        <begin position="279"/>
        <end position="297"/>
    </location>
</feature>
<name>A0A0B7F6Y8_THACB</name>
<dbReference type="PANTHER" id="PTHR38848">
    <property type="entry name" value="G-PROTEIN COUPLED RECEPTORS FAMILY 3 PROFILE DOMAIN-CONTAINING PROTEIN"/>
    <property type="match status" value="1"/>
</dbReference>
<keyword evidence="2" id="KW-0812">Transmembrane</keyword>
<sequence length="505" mass="54348">MMVPFTDDPTHRPTVVFPNPGMQSLSSVIHLLGVTVLAYCFARRTSFPDLSWNQLWSTITWPRLCVILVLADSWIFVFLSGVLVLGAGLSKNEVNCSLGIYACIALYVLSKILTYGFLIEKVHVVWGGAHQPRLKSPVYRICLITVTPYAVVITLMLLGRIATIRPDGACVIGLRRLASLTLLIYDLYINIFLTGLFIWPLARSKLINPRLKSVAIRTLVAAFAALTTSTLNIAILTVMDGRQLGWVCLGSCGTDVTINAIVLFWVTSPTTSTTLTHSGPQPTNGTSVGQDGNQGATITGRRASSALVLSSAPRSPITPNTPSFQEKSHDPAGLLSPSVWKSKFGSASGSRQLAIHSEDRGQQMEMTPRTPSPRREIWDDRPSSLVSVSDIEANPSGPGFVTIGAPPPSKKRNGGRARSGHGVHSSQHSGGGRNSIFGRIFGNSESQKEMEVTVTITTQIENEDEPEDSVRKSIGDASTGGGSTMVKQESPEGHGSTDTLNKTNL</sequence>
<dbReference type="OrthoDB" id="3210850at2759"/>